<evidence type="ECO:0000259" key="6">
    <source>
        <dbReference type="PROSITE" id="PS51352"/>
    </source>
</evidence>
<keyword evidence="5" id="KW-0676">Redox-active center</keyword>
<dbReference type="FunFam" id="3.40.30.10:FF:000001">
    <property type="entry name" value="Thioredoxin"/>
    <property type="match status" value="1"/>
</dbReference>
<dbReference type="Proteomes" id="UP000334019">
    <property type="component" value="Chromosome"/>
</dbReference>
<name>A0A5Q2RFT5_9ACTN</name>
<dbReference type="KEGG" id="atq:GH723_11535"/>
<evidence type="ECO:0000256" key="1">
    <source>
        <dbReference type="ARBA" id="ARBA00008987"/>
    </source>
</evidence>
<dbReference type="GO" id="GO:0045454">
    <property type="term" value="P:cell redox homeostasis"/>
    <property type="evidence" value="ECO:0007669"/>
    <property type="project" value="TreeGrafter"/>
</dbReference>
<dbReference type="GO" id="GO:0006950">
    <property type="term" value="P:response to stress"/>
    <property type="evidence" value="ECO:0007669"/>
    <property type="project" value="UniProtKB-ARBA"/>
</dbReference>
<dbReference type="CDD" id="cd02956">
    <property type="entry name" value="ybbN"/>
    <property type="match status" value="1"/>
</dbReference>
<dbReference type="Gene3D" id="3.40.30.10">
    <property type="entry name" value="Glutaredoxin"/>
    <property type="match status" value="1"/>
</dbReference>
<evidence type="ECO:0000256" key="5">
    <source>
        <dbReference type="ARBA" id="ARBA00023284"/>
    </source>
</evidence>
<evidence type="ECO:0000256" key="2">
    <source>
        <dbReference type="ARBA" id="ARBA00022448"/>
    </source>
</evidence>
<dbReference type="PROSITE" id="PS51352">
    <property type="entry name" value="THIOREDOXIN_2"/>
    <property type="match status" value="1"/>
</dbReference>
<proteinExistence type="inferred from homology"/>
<evidence type="ECO:0000256" key="3">
    <source>
        <dbReference type="ARBA" id="ARBA00022982"/>
    </source>
</evidence>
<evidence type="ECO:0000256" key="4">
    <source>
        <dbReference type="ARBA" id="ARBA00023157"/>
    </source>
</evidence>
<dbReference type="Gene3D" id="1.25.40.10">
    <property type="entry name" value="Tetratricopeptide repeat domain"/>
    <property type="match status" value="1"/>
</dbReference>
<feature type="domain" description="Thioredoxin" evidence="6">
    <location>
        <begin position="1"/>
        <end position="108"/>
    </location>
</feature>
<dbReference type="InterPro" id="IPR013766">
    <property type="entry name" value="Thioredoxin_domain"/>
</dbReference>
<dbReference type="RefSeq" id="WP_153759784.1">
    <property type="nucleotide sequence ID" value="NZ_CP045851.1"/>
</dbReference>
<keyword evidence="8" id="KW-1185">Reference proteome</keyword>
<dbReference type="PANTHER" id="PTHR45663:SF11">
    <property type="entry name" value="GEO12009P1"/>
    <property type="match status" value="1"/>
</dbReference>
<dbReference type="PANTHER" id="PTHR45663">
    <property type="entry name" value="GEO12009P1"/>
    <property type="match status" value="1"/>
</dbReference>
<dbReference type="AlphaFoldDB" id="A0A5Q2RFT5"/>
<gene>
    <name evidence="7" type="ORF">GH723_11535</name>
</gene>
<dbReference type="SUPFAM" id="SSF52833">
    <property type="entry name" value="Thioredoxin-like"/>
    <property type="match status" value="1"/>
</dbReference>
<dbReference type="InterPro" id="IPR011990">
    <property type="entry name" value="TPR-like_helical_dom_sf"/>
</dbReference>
<dbReference type="PROSITE" id="PS00194">
    <property type="entry name" value="THIOREDOXIN_1"/>
    <property type="match status" value="1"/>
</dbReference>
<dbReference type="EMBL" id="CP045851">
    <property type="protein sequence ID" value="QGG95678.1"/>
    <property type="molecule type" value="Genomic_DNA"/>
</dbReference>
<evidence type="ECO:0000313" key="7">
    <source>
        <dbReference type="EMBL" id="QGG95678.1"/>
    </source>
</evidence>
<protein>
    <submittedName>
        <fullName evidence="7">Tetratricopeptide repeat protein</fullName>
    </submittedName>
</protein>
<dbReference type="GO" id="GO:0005829">
    <property type="term" value="C:cytosol"/>
    <property type="evidence" value="ECO:0007669"/>
    <property type="project" value="TreeGrafter"/>
</dbReference>
<keyword evidence="2" id="KW-0813">Transport</keyword>
<dbReference type="Pfam" id="PF14561">
    <property type="entry name" value="TPR_20"/>
    <property type="match status" value="1"/>
</dbReference>
<dbReference type="Pfam" id="PF00085">
    <property type="entry name" value="Thioredoxin"/>
    <property type="match status" value="1"/>
</dbReference>
<comment type="similarity">
    <text evidence="1">Belongs to the thioredoxin family.</text>
</comment>
<organism evidence="7 8">
    <name type="scientific">Actinomarinicola tropica</name>
    <dbReference type="NCBI Taxonomy" id="2789776"/>
    <lineage>
        <taxon>Bacteria</taxon>
        <taxon>Bacillati</taxon>
        <taxon>Actinomycetota</taxon>
        <taxon>Acidimicrobiia</taxon>
        <taxon>Acidimicrobiales</taxon>
        <taxon>Iamiaceae</taxon>
        <taxon>Actinomarinicola</taxon>
    </lineage>
</organism>
<evidence type="ECO:0000313" key="8">
    <source>
        <dbReference type="Proteomes" id="UP000334019"/>
    </source>
</evidence>
<dbReference type="InterPro" id="IPR036249">
    <property type="entry name" value="Thioredoxin-like_sf"/>
</dbReference>
<sequence>MVIDVTDATFESDVLDRSVTTPVVVDLWAPWCGPCRTLGPIIEKVVDGTEGKVVLAKVNVDENPEISTAFRVQGIPAVYAVKDRNVVDGFVGAQGEAAVAAFVHGLLPSEEETEIDRLIAAGDEDSLRAALELDPGHEGAVVALAELLVGSDRSEEALELLARVPDTPEVRRVAALARTGGAPEGDDVDAKLAALLDQVKDDDAARQEFVDILEVLGPDDPRTAVYRRQLAARLY</sequence>
<keyword evidence="3" id="KW-0249">Electron transport</keyword>
<reference evidence="7 8" key="1">
    <citation type="submission" date="2019-11" db="EMBL/GenBank/DDBJ databases">
        <authorList>
            <person name="He Y."/>
        </authorList>
    </citation>
    <scope>NUCLEOTIDE SEQUENCE [LARGE SCALE GENOMIC DNA]</scope>
    <source>
        <strain evidence="7 8">SCSIO 58843</strain>
    </source>
</reference>
<accession>A0A5Q2RFT5</accession>
<dbReference type="GO" id="GO:0015035">
    <property type="term" value="F:protein-disulfide reductase activity"/>
    <property type="evidence" value="ECO:0007669"/>
    <property type="project" value="UniProtKB-ARBA"/>
</dbReference>
<keyword evidence="4" id="KW-1015">Disulfide bond</keyword>
<dbReference type="InterPro" id="IPR017937">
    <property type="entry name" value="Thioredoxin_CS"/>
</dbReference>